<gene>
    <name evidence="3" type="ORF">A11Q_816</name>
</gene>
<feature type="coiled-coil region" evidence="1">
    <location>
        <begin position="193"/>
        <end position="224"/>
    </location>
</feature>
<dbReference type="RefSeq" id="WP_015469524.1">
    <property type="nucleotide sequence ID" value="NC_020813.1"/>
</dbReference>
<dbReference type="InterPro" id="IPR008532">
    <property type="entry name" value="NFACT_RNA-bd"/>
</dbReference>
<dbReference type="eggNOG" id="COG1293">
    <property type="taxonomic scope" value="Bacteria"/>
</dbReference>
<keyword evidence="4" id="KW-1185">Reference proteome</keyword>
<accession>M4VPI7</accession>
<dbReference type="Proteomes" id="UP000012040">
    <property type="component" value="Chromosome"/>
</dbReference>
<dbReference type="PATRIC" id="fig|1184267.3.peg.826"/>
<evidence type="ECO:0000313" key="4">
    <source>
        <dbReference type="Proteomes" id="UP000012040"/>
    </source>
</evidence>
<keyword evidence="1" id="KW-0175">Coiled coil</keyword>
<evidence type="ECO:0000259" key="2">
    <source>
        <dbReference type="Pfam" id="PF05670"/>
    </source>
</evidence>
<dbReference type="OrthoDB" id="9766163at2"/>
<sequence>MKTPSFLELKSLVEYLTEELRDAQLQEVIPYEDELLLGFYRFTQEPKMLYLALDMDRPFPFLGVLYQLPKNRVKKTKPVALFLSAHAKNQRFQRIEISEEQGRVIHIYLGEGGSSCHLEYRLIPRQSNLIVTTQDKTISWYQVRDLPPHQPVEGGSEEEVRSLTFMNAQWSLRKGFSHDSASSPKVQTQMTPYEKWKRNKEKDLQKKKAALEKIQTQIAQYQNEEWQAVGEYIKHYGLKSLKPEWSVYVDFTKSRSENMQICFEKAKAAKNKVVGASDRLASIQHEIEGLQDLSESKFEEHLQQLAKVQKSSSPAREVTGRLRKHVLADSGLTSYMGKSAADNMNLLKKSKPHDYWLHLKDYPSAHAIIHRNKTQPVSDANLREVGQWLVKEGLASKASAGVKYAVVIVECRFVKPLKGDKLGRVTYHNAREFLIAV</sequence>
<dbReference type="KEGG" id="bex:A11Q_816"/>
<proteinExistence type="predicted"/>
<dbReference type="AlphaFoldDB" id="M4VPI7"/>
<dbReference type="Gene3D" id="2.30.310.10">
    <property type="entry name" value="ibrinogen binding protein from staphylococcus aureus domain"/>
    <property type="match status" value="1"/>
</dbReference>
<dbReference type="Pfam" id="PF05670">
    <property type="entry name" value="NFACT-R_1"/>
    <property type="match status" value="1"/>
</dbReference>
<evidence type="ECO:0000313" key="3">
    <source>
        <dbReference type="EMBL" id="AGH95034.1"/>
    </source>
</evidence>
<reference evidence="3 4" key="1">
    <citation type="journal article" date="2013" name="ISME J.">
        <title>By their genes ye shall know them: genomic signatures of predatory bacteria.</title>
        <authorList>
            <person name="Pasternak Z."/>
            <person name="Pietrokovski S."/>
            <person name="Rotem O."/>
            <person name="Gophna U."/>
            <person name="Lurie-Weinberger M.N."/>
            <person name="Jurkevitch E."/>
        </authorList>
    </citation>
    <scope>NUCLEOTIDE SEQUENCE [LARGE SCALE GENOMIC DNA]</scope>
    <source>
        <strain evidence="3 4">JSS</strain>
    </source>
</reference>
<organism evidence="3 4">
    <name type="scientific">Pseudobdellovibrio exovorus JSS</name>
    <dbReference type="NCBI Taxonomy" id="1184267"/>
    <lineage>
        <taxon>Bacteria</taxon>
        <taxon>Pseudomonadati</taxon>
        <taxon>Bdellovibrionota</taxon>
        <taxon>Bdellovibrionia</taxon>
        <taxon>Bdellovibrionales</taxon>
        <taxon>Pseudobdellovibrionaceae</taxon>
        <taxon>Pseudobdellovibrio</taxon>
    </lineage>
</organism>
<protein>
    <submittedName>
        <fullName evidence="3">Putative fibronectin/fibrinogen-binding protein</fullName>
    </submittedName>
</protein>
<feature type="domain" description="NFACT RNA-binding" evidence="2">
    <location>
        <begin position="331"/>
        <end position="394"/>
    </location>
</feature>
<evidence type="ECO:0000256" key="1">
    <source>
        <dbReference type="SAM" id="Coils"/>
    </source>
</evidence>
<name>M4VPI7_9BACT</name>
<dbReference type="STRING" id="1184267.A11Q_816"/>
<dbReference type="EMBL" id="CP003537">
    <property type="protein sequence ID" value="AGH95034.1"/>
    <property type="molecule type" value="Genomic_DNA"/>
</dbReference>
<dbReference type="HOGENOM" id="CLU_653240_0_0_7"/>